<dbReference type="InterPro" id="IPR000415">
    <property type="entry name" value="Nitroreductase-like"/>
</dbReference>
<reference evidence="8" key="1">
    <citation type="submission" date="2019-12" db="EMBL/GenBank/DDBJ databases">
        <authorList>
            <person name="Cremers G."/>
        </authorList>
    </citation>
    <scope>NUCLEOTIDE SEQUENCE</scope>
    <source>
        <strain evidence="8">Vvax</strain>
    </source>
</reference>
<dbReference type="Pfam" id="PF00881">
    <property type="entry name" value="Nitroreductase"/>
    <property type="match status" value="1"/>
</dbReference>
<keyword evidence="6 8" id="KW-0560">Oxidoreductase</keyword>
<evidence type="ECO:0000313" key="8">
    <source>
        <dbReference type="EMBL" id="CAA2110546.1"/>
    </source>
</evidence>
<dbReference type="SUPFAM" id="SSF55469">
    <property type="entry name" value="FMN-dependent nitroreductase-like"/>
    <property type="match status" value="1"/>
</dbReference>
<evidence type="ECO:0000256" key="4">
    <source>
        <dbReference type="ARBA" id="ARBA00022643"/>
    </source>
</evidence>
<keyword evidence="4" id="KW-0288">FMN</keyword>
<evidence type="ECO:0000256" key="1">
    <source>
        <dbReference type="ARBA" id="ARBA00001917"/>
    </source>
</evidence>
<evidence type="ECO:0000256" key="3">
    <source>
        <dbReference type="ARBA" id="ARBA00022630"/>
    </source>
</evidence>
<gene>
    <name evidence="8" type="ORF">VVAX_06781</name>
</gene>
<evidence type="ECO:0000256" key="6">
    <source>
        <dbReference type="ARBA" id="ARBA00023002"/>
    </source>
</evidence>
<dbReference type="PANTHER" id="PTHR43673">
    <property type="entry name" value="NAD(P)H NITROREDUCTASE YDGI-RELATED"/>
    <property type="match status" value="1"/>
</dbReference>
<comment type="similarity">
    <text evidence="2">Belongs to the nitroreductase family.</text>
</comment>
<dbReference type="InterPro" id="IPR029479">
    <property type="entry name" value="Nitroreductase"/>
</dbReference>
<sequence>MSNSSTPPATDEPSADKLLATLQWRYATKKMDATRKVPKEKLERILEAARLAPTSSGLQPFEIFVVTDTAVRERIKPIAWNQGQIVDCSHLLVFAAWDDYTAERINHMFDLTNTVRGMKNEGWENYRAMLLGSYPQRGSEVNFAHAARQAYIGLAAALIAAAHEEVDSTPMEGFDPAALDDILGLRARGLRSVAILPLGYREADEDWLVNLTKVRRPRDQFVTEV</sequence>
<dbReference type="EMBL" id="LR743508">
    <property type="protein sequence ID" value="CAA2110546.1"/>
    <property type="molecule type" value="Genomic_DNA"/>
</dbReference>
<keyword evidence="3" id="KW-0285">Flavoprotein</keyword>
<accession>A0A679JT67</accession>
<dbReference type="RefSeq" id="WP_339095148.1">
    <property type="nucleotide sequence ID" value="NZ_LR743508.1"/>
</dbReference>
<evidence type="ECO:0000256" key="5">
    <source>
        <dbReference type="ARBA" id="ARBA00022857"/>
    </source>
</evidence>
<keyword evidence="5" id="KW-0521">NADP</keyword>
<comment type="cofactor">
    <cofactor evidence="1">
        <name>FMN</name>
        <dbReference type="ChEBI" id="CHEBI:58210"/>
    </cofactor>
</comment>
<protein>
    <submittedName>
        <fullName evidence="8">Major NAD(P)H-flavin oxidoreductase</fullName>
        <ecNumber evidence="8">1.6.99.-</ecNumber>
    </submittedName>
</protein>
<evidence type="ECO:0000256" key="2">
    <source>
        <dbReference type="ARBA" id="ARBA00007118"/>
    </source>
</evidence>
<dbReference type="PANTHER" id="PTHR43673:SF2">
    <property type="entry name" value="NITROREDUCTASE"/>
    <property type="match status" value="1"/>
</dbReference>
<dbReference type="InterPro" id="IPR033878">
    <property type="entry name" value="NfsB-like"/>
</dbReference>
<dbReference type="AlphaFoldDB" id="A0A679JT67"/>
<organism evidence="8">
    <name type="scientific">Variovorax paradoxus</name>
    <dbReference type="NCBI Taxonomy" id="34073"/>
    <lineage>
        <taxon>Bacteria</taxon>
        <taxon>Pseudomonadati</taxon>
        <taxon>Pseudomonadota</taxon>
        <taxon>Betaproteobacteria</taxon>
        <taxon>Burkholderiales</taxon>
        <taxon>Comamonadaceae</taxon>
        <taxon>Variovorax</taxon>
    </lineage>
</organism>
<feature type="domain" description="Nitroreductase" evidence="7">
    <location>
        <begin position="23"/>
        <end position="200"/>
    </location>
</feature>
<proteinExistence type="inferred from homology"/>
<dbReference type="GO" id="GO:0016491">
    <property type="term" value="F:oxidoreductase activity"/>
    <property type="evidence" value="ECO:0007669"/>
    <property type="project" value="UniProtKB-KW"/>
</dbReference>
<dbReference type="CDD" id="cd02149">
    <property type="entry name" value="NfsB-like"/>
    <property type="match status" value="1"/>
</dbReference>
<dbReference type="Gene3D" id="3.40.109.10">
    <property type="entry name" value="NADH Oxidase"/>
    <property type="match status" value="1"/>
</dbReference>
<evidence type="ECO:0000259" key="7">
    <source>
        <dbReference type="Pfam" id="PF00881"/>
    </source>
</evidence>
<name>A0A679JT67_VARPD</name>
<dbReference type="EC" id="1.6.99.-" evidence="8"/>